<accession>A0A6J7IRH9</accession>
<name>A0A6J7IRH9_9ZZZZ</name>
<dbReference type="AlphaFoldDB" id="A0A6J7IRH9"/>
<sequence>MPDAFYRTGSGRTVIRLDDVEKSLLRSLAAQVIEFVAPDDAGDARDPLAILVGIDDEARAPDDPALARLLPDAYQGDDDAAMDFRRFTERSLRETKTAHARTVGEVLERSGEKVTLSDQEQASWLGFLNDGRLAIGTRIGLTDDNHDEIAALPDEDPRAGLLDFYDWLTYLQESLVQLHLDDLS</sequence>
<proteinExistence type="predicted"/>
<organism evidence="1">
    <name type="scientific">freshwater metagenome</name>
    <dbReference type="NCBI Taxonomy" id="449393"/>
    <lineage>
        <taxon>unclassified sequences</taxon>
        <taxon>metagenomes</taxon>
        <taxon>ecological metagenomes</taxon>
    </lineage>
</organism>
<protein>
    <submittedName>
        <fullName evidence="1">Unannotated protein</fullName>
    </submittedName>
</protein>
<dbReference type="InterPro" id="IPR018561">
    <property type="entry name" value="AosR"/>
</dbReference>
<dbReference type="EMBL" id="CAFBNE010000008">
    <property type="protein sequence ID" value="CAB4933326.1"/>
    <property type="molecule type" value="Genomic_DNA"/>
</dbReference>
<evidence type="ECO:0000313" key="1">
    <source>
        <dbReference type="EMBL" id="CAB4933326.1"/>
    </source>
</evidence>
<reference evidence="1" key="1">
    <citation type="submission" date="2020-05" db="EMBL/GenBank/DDBJ databases">
        <authorList>
            <person name="Chiriac C."/>
            <person name="Salcher M."/>
            <person name="Ghai R."/>
            <person name="Kavagutti S V."/>
        </authorList>
    </citation>
    <scope>NUCLEOTIDE SEQUENCE</scope>
</reference>
<dbReference type="Pfam" id="PF09438">
    <property type="entry name" value="DUF2017"/>
    <property type="match status" value="1"/>
</dbReference>
<gene>
    <name evidence="1" type="ORF">UFOPK3772_00400</name>
</gene>